<evidence type="ECO:0000256" key="1">
    <source>
        <dbReference type="SAM" id="Phobius"/>
    </source>
</evidence>
<protein>
    <recommendedName>
        <fullName evidence="4">Transmembrane and TPR repeat-containing protein 3</fullName>
    </recommendedName>
</protein>
<gene>
    <name evidence="2" type="ORF">CAUJ_LOCUS1768</name>
</gene>
<dbReference type="InterPro" id="IPR052384">
    <property type="entry name" value="TMTC_O-mannosyltransferase"/>
</dbReference>
<dbReference type="AlphaFoldDB" id="A0A8S1GRF7"/>
<evidence type="ECO:0000313" key="2">
    <source>
        <dbReference type="EMBL" id="CAD6185849.1"/>
    </source>
</evidence>
<keyword evidence="3" id="KW-1185">Reference proteome</keyword>
<dbReference type="EMBL" id="CAJGYM010000003">
    <property type="protein sequence ID" value="CAD6185849.1"/>
    <property type="molecule type" value="Genomic_DNA"/>
</dbReference>
<keyword evidence="1" id="KW-0472">Membrane</keyword>
<comment type="caution">
    <text evidence="2">The sequence shown here is derived from an EMBL/GenBank/DDBJ whole genome shotgun (WGS) entry which is preliminary data.</text>
</comment>
<keyword evidence="1" id="KW-1133">Transmembrane helix</keyword>
<dbReference type="OrthoDB" id="1658288at2759"/>
<proteinExistence type="predicted"/>
<dbReference type="PANTHER" id="PTHR44216">
    <property type="entry name" value="PROTEIN O-MANNOSYL-TRANSFERASE TMTC2"/>
    <property type="match status" value="1"/>
</dbReference>
<organism evidence="2 3">
    <name type="scientific">Caenorhabditis auriculariae</name>
    <dbReference type="NCBI Taxonomy" id="2777116"/>
    <lineage>
        <taxon>Eukaryota</taxon>
        <taxon>Metazoa</taxon>
        <taxon>Ecdysozoa</taxon>
        <taxon>Nematoda</taxon>
        <taxon>Chromadorea</taxon>
        <taxon>Rhabditida</taxon>
        <taxon>Rhabditina</taxon>
        <taxon>Rhabditomorpha</taxon>
        <taxon>Rhabditoidea</taxon>
        <taxon>Rhabditidae</taxon>
        <taxon>Peloderinae</taxon>
        <taxon>Caenorhabditis</taxon>
    </lineage>
</organism>
<dbReference type="PANTHER" id="PTHR44216:SF3">
    <property type="entry name" value="PROTEIN O-MANNOSYL-TRANSFERASE TMTC2"/>
    <property type="match status" value="1"/>
</dbReference>
<evidence type="ECO:0008006" key="4">
    <source>
        <dbReference type="Google" id="ProtNLM"/>
    </source>
</evidence>
<evidence type="ECO:0000313" key="3">
    <source>
        <dbReference type="Proteomes" id="UP000835052"/>
    </source>
</evidence>
<reference evidence="2" key="1">
    <citation type="submission" date="2020-10" db="EMBL/GenBank/DDBJ databases">
        <authorList>
            <person name="Kikuchi T."/>
        </authorList>
    </citation>
    <scope>NUCLEOTIDE SEQUENCE</scope>
    <source>
        <strain evidence="2">NKZ352</strain>
    </source>
</reference>
<dbReference type="GO" id="GO:0000030">
    <property type="term" value="F:mannosyltransferase activity"/>
    <property type="evidence" value="ECO:0007669"/>
    <property type="project" value="TreeGrafter"/>
</dbReference>
<accession>A0A8S1GRF7</accession>
<dbReference type="GO" id="GO:0035269">
    <property type="term" value="P:protein O-linked glycosylation via mannose"/>
    <property type="evidence" value="ECO:0007669"/>
    <property type="project" value="TreeGrafter"/>
</dbReference>
<dbReference type="Proteomes" id="UP000835052">
    <property type="component" value="Unassembled WGS sequence"/>
</dbReference>
<dbReference type="GO" id="GO:0005789">
    <property type="term" value="C:endoplasmic reticulum membrane"/>
    <property type="evidence" value="ECO:0007669"/>
    <property type="project" value="TreeGrafter"/>
</dbReference>
<keyword evidence="1" id="KW-0812">Transmembrane</keyword>
<name>A0A8S1GRF7_9PELO</name>
<sequence>MKRKPKILVKKEEGICYKPSIQSYSAVFIITTLVYVRSIDAEFVYDDRQAILSNQDVVGDDPWLLDVFSHDFWGNPMSNRGSHKSFRPLTTLTFRAGRLLHGLQPQLFHAVNVFLHAATSCLVLMMMSKFLGKVGSLSSATIFAVHAANTEAVCSIVGRADILATATVILGFLDFQRNEGTRLTPVFAIVALFFKETGIVLLPLIGLHIVLMTLAPCFHMNDSGSAASDIFLTIILAQVQLTTAGNAGVVEDDVEIKETRRRRRGGTSFTVDLAAHLLPTNCRRFFSRREERVAINGADV</sequence>
<feature type="transmembrane region" description="Helical" evidence="1">
    <location>
        <begin position="186"/>
        <end position="211"/>
    </location>
</feature>